<reference evidence="5" key="1">
    <citation type="submission" date="2020-07" db="EMBL/GenBank/DDBJ databases">
        <title>Huge and variable diversity of episymbiotic CPR bacteria and DPANN archaea in groundwater ecosystems.</title>
        <authorList>
            <person name="He C.Y."/>
            <person name="Keren R."/>
            <person name="Whittaker M."/>
            <person name="Farag I.F."/>
            <person name="Doudna J."/>
            <person name="Cate J.H.D."/>
            <person name="Banfield J.F."/>
        </authorList>
    </citation>
    <scope>NUCLEOTIDE SEQUENCE</scope>
    <source>
        <strain evidence="5">NC_groundwater_1370_Ag_S-0.2um_69_93</strain>
    </source>
</reference>
<dbReference type="EC" id="5.3.1.6" evidence="5"/>
<dbReference type="InterPro" id="IPR004785">
    <property type="entry name" value="RpiB"/>
</dbReference>
<feature type="binding site" evidence="4">
    <location>
        <position position="110"/>
    </location>
    <ligand>
        <name>D-ribulose 5-phosphate</name>
        <dbReference type="ChEBI" id="CHEBI:58121"/>
    </ligand>
</feature>
<feature type="binding site" evidence="4">
    <location>
        <position position="137"/>
    </location>
    <ligand>
        <name>D-ribulose 5-phosphate</name>
        <dbReference type="ChEBI" id="CHEBI:58121"/>
    </ligand>
</feature>
<dbReference type="NCBIfam" id="TIGR00689">
    <property type="entry name" value="rpiB_lacA_lacB"/>
    <property type="match status" value="1"/>
</dbReference>
<evidence type="ECO:0000256" key="1">
    <source>
        <dbReference type="ARBA" id="ARBA00008754"/>
    </source>
</evidence>
<evidence type="ECO:0000256" key="3">
    <source>
        <dbReference type="PIRSR" id="PIRSR005384-1"/>
    </source>
</evidence>
<sequence length="152" mass="16450">MKPIALAADHAGFRAKEAVKEVLRERGLPFRDYGTHSEESCDYPDFAGPAARAVSEGESERGILCCGSAAGMAIVANKFAGVRAAACHDEWSARMSRMHNDANVLALGGRVLDAEAVKRVVRAWLDAAFEGGRHSRRVAKIAELERCQEVKP</sequence>
<feature type="binding site" evidence="4">
    <location>
        <begin position="9"/>
        <end position="10"/>
    </location>
    <ligand>
        <name>D-ribulose 5-phosphate</name>
        <dbReference type="ChEBI" id="CHEBI:58121"/>
    </ligand>
</feature>
<evidence type="ECO:0000256" key="2">
    <source>
        <dbReference type="ARBA" id="ARBA00023235"/>
    </source>
</evidence>
<dbReference type="GO" id="GO:0005975">
    <property type="term" value="P:carbohydrate metabolic process"/>
    <property type="evidence" value="ECO:0007669"/>
    <property type="project" value="InterPro"/>
</dbReference>
<evidence type="ECO:0000313" key="5">
    <source>
        <dbReference type="EMBL" id="MBI4251294.1"/>
    </source>
</evidence>
<dbReference type="Proteomes" id="UP000752292">
    <property type="component" value="Unassembled WGS sequence"/>
</dbReference>
<dbReference type="NCBIfam" id="NF004051">
    <property type="entry name" value="PRK05571.1"/>
    <property type="match status" value="1"/>
</dbReference>
<feature type="binding site" evidence="4">
    <location>
        <position position="133"/>
    </location>
    <ligand>
        <name>D-ribulose 5-phosphate</name>
        <dbReference type="ChEBI" id="CHEBI:58121"/>
    </ligand>
</feature>
<dbReference type="SUPFAM" id="SSF89623">
    <property type="entry name" value="Ribose/Galactose isomerase RpiB/AlsB"/>
    <property type="match status" value="1"/>
</dbReference>
<dbReference type="PANTHER" id="PTHR43732">
    <property type="entry name" value="RIBOSE 5-PHOSPHATE ISOMERASE-RELATED"/>
    <property type="match status" value="1"/>
</dbReference>
<protein>
    <submittedName>
        <fullName evidence="5">Ribose 5-phosphate isomerase B</fullName>
        <ecNumber evidence="5">5.3.1.6</ecNumber>
    </submittedName>
</protein>
<gene>
    <name evidence="5" type="primary">rpiB</name>
    <name evidence="5" type="ORF">HY618_02450</name>
</gene>
<keyword evidence="2 5" id="KW-0413">Isomerase</keyword>
<comment type="caution">
    <text evidence="5">The sequence shown here is derived from an EMBL/GenBank/DDBJ whole genome shotgun (WGS) entry which is preliminary data.</text>
</comment>
<feature type="active site" description="Proton acceptor" evidence="3">
    <location>
        <position position="66"/>
    </location>
</feature>
<comment type="similarity">
    <text evidence="1">Belongs to the LacAB/RpiB family.</text>
</comment>
<dbReference type="InterPro" id="IPR051812">
    <property type="entry name" value="SPI_LacAB/RpiB"/>
</dbReference>
<dbReference type="PANTHER" id="PTHR43732:SF1">
    <property type="entry name" value="RIBOSE 5-PHOSPHATE ISOMERASE"/>
    <property type="match status" value="1"/>
</dbReference>
<dbReference type="EMBL" id="JACQRX010000109">
    <property type="protein sequence ID" value="MBI4251294.1"/>
    <property type="molecule type" value="Genomic_DNA"/>
</dbReference>
<dbReference type="PIRSF" id="PIRSF005384">
    <property type="entry name" value="RpiB_LacA_B"/>
    <property type="match status" value="1"/>
</dbReference>
<evidence type="ECO:0000256" key="4">
    <source>
        <dbReference type="PIRSR" id="PIRSR005384-2"/>
    </source>
</evidence>
<name>A0A932ZRX0_UNCTE</name>
<feature type="active site" description="Proton donor" evidence="3">
    <location>
        <position position="99"/>
    </location>
</feature>
<feature type="binding site" evidence="4">
    <location>
        <begin position="67"/>
        <end position="71"/>
    </location>
    <ligand>
        <name>D-ribulose 5-phosphate</name>
        <dbReference type="ChEBI" id="CHEBI:58121"/>
    </ligand>
</feature>
<dbReference type="NCBIfam" id="TIGR01120">
    <property type="entry name" value="rpiB"/>
    <property type="match status" value="1"/>
</dbReference>
<evidence type="ECO:0000313" key="6">
    <source>
        <dbReference type="Proteomes" id="UP000752292"/>
    </source>
</evidence>
<organism evidence="5 6">
    <name type="scientific">Tectimicrobiota bacterium</name>
    <dbReference type="NCBI Taxonomy" id="2528274"/>
    <lineage>
        <taxon>Bacteria</taxon>
        <taxon>Pseudomonadati</taxon>
        <taxon>Nitrospinota/Tectimicrobiota group</taxon>
        <taxon>Candidatus Tectimicrobiota</taxon>
    </lineage>
</organism>
<dbReference type="InterPro" id="IPR036569">
    <property type="entry name" value="RpiB_LacA_LacB_sf"/>
</dbReference>
<dbReference type="Pfam" id="PF02502">
    <property type="entry name" value="LacAB_rpiB"/>
    <property type="match status" value="1"/>
</dbReference>
<dbReference type="AlphaFoldDB" id="A0A932ZRX0"/>
<dbReference type="GO" id="GO:0004751">
    <property type="term" value="F:ribose-5-phosphate isomerase activity"/>
    <property type="evidence" value="ECO:0007669"/>
    <property type="project" value="UniProtKB-EC"/>
</dbReference>
<proteinExistence type="inferred from homology"/>
<dbReference type="Gene3D" id="3.40.1400.10">
    <property type="entry name" value="Sugar-phosphate isomerase, RpiB/LacA/LacB"/>
    <property type="match status" value="1"/>
</dbReference>
<accession>A0A932ZRX0</accession>
<dbReference type="InterPro" id="IPR003500">
    <property type="entry name" value="RpiB_LacA_LacB"/>
</dbReference>
<feature type="binding site" evidence="4">
    <location>
        <position position="100"/>
    </location>
    <ligand>
        <name>D-ribulose 5-phosphate</name>
        <dbReference type="ChEBI" id="CHEBI:58121"/>
    </ligand>
</feature>